<protein>
    <submittedName>
        <fullName evidence="1">Uncharacterized protein</fullName>
    </submittedName>
</protein>
<evidence type="ECO:0000313" key="2">
    <source>
        <dbReference type="Proteomes" id="UP001196413"/>
    </source>
</evidence>
<keyword evidence="2" id="KW-1185">Reference proteome</keyword>
<dbReference type="AlphaFoldDB" id="A0AAD5RAZ0"/>
<dbReference type="Proteomes" id="UP001196413">
    <property type="component" value="Unassembled WGS sequence"/>
</dbReference>
<comment type="caution">
    <text evidence="1">The sequence shown here is derived from an EMBL/GenBank/DDBJ whole genome shotgun (WGS) entry which is preliminary data.</text>
</comment>
<evidence type="ECO:0000313" key="1">
    <source>
        <dbReference type="EMBL" id="KAJ1372985.1"/>
    </source>
</evidence>
<accession>A0AAD5RAZ0</accession>
<reference evidence="1" key="1">
    <citation type="submission" date="2021-06" db="EMBL/GenBank/DDBJ databases">
        <title>Parelaphostrongylus tenuis whole genome reference sequence.</title>
        <authorList>
            <person name="Garwood T.J."/>
            <person name="Larsen P.A."/>
            <person name="Fountain-Jones N.M."/>
            <person name="Garbe J.R."/>
            <person name="Macchietto M.G."/>
            <person name="Kania S.A."/>
            <person name="Gerhold R.W."/>
            <person name="Richards J.E."/>
            <person name="Wolf T.M."/>
        </authorList>
    </citation>
    <scope>NUCLEOTIDE SEQUENCE</scope>
    <source>
        <strain evidence="1">MNPRO001-30</strain>
        <tissue evidence="1">Meninges</tissue>
    </source>
</reference>
<sequence length="121" mass="13548">MNGGGARGRHPSPLAAQAFDNRRHQGNGIVSSTKDASYRELYLPLHNTYRDPSQLNLIERDYGYKKSLNQKSCGKGTVEPKACFVIACITKQLTKACHTGFYELKRRPQQQSSKGKNTPKH</sequence>
<gene>
    <name evidence="1" type="ORF">KIN20_035303</name>
</gene>
<organism evidence="1 2">
    <name type="scientific">Parelaphostrongylus tenuis</name>
    <name type="common">Meningeal worm</name>
    <dbReference type="NCBI Taxonomy" id="148309"/>
    <lineage>
        <taxon>Eukaryota</taxon>
        <taxon>Metazoa</taxon>
        <taxon>Ecdysozoa</taxon>
        <taxon>Nematoda</taxon>
        <taxon>Chromadorea</taxon>
        <taxon>Rhabditida</taxon>
        <taxon>Rhabditina</taxon>
        <taxon>Rhabditomorpha</taxon>
        <taxon>Strongyloidea</taxon>
        <taxon>Metastrongylidae</taxon>
        <taxon>Parelaphostrongylus</taxon>
    </lineage>
</organism>
<proteinExistence type="predicted"/>
<name>A0AAD5RAZ0_PARTN</name>
<dbReference type="EMBL" id="JAHQIW010007211">
    <property type="protein sequence ID" value="KAJ1372985.1"/>
    <property type="molecule type" value="Genomic_DNA"/>
</dbReference>